<keyword evidence="1" id="KW-0472">Membrane</keyword>
<organism evidence="2 3">
    <name type="scientific">Mesomycoplasma flocculare ATCC 27399</name>
    <dbReference type="NCBI Taxonomy" id="743971"/>
    <lineage>
        <taxon>Bacteria</taxon>
        <taxon>Bacillati</taxon>
        <taxon>Mycoplasmatota</taxon>
        <taxon>Mycoplasmoidales</taxon>
        <taxon>Metamycoplasmataceae</taxon>
        <taxon>Mesomycoplasma</taxon>
    </lineage>
</organism>
<dbReference type="AlphaFoldDB" id="A0A0A8E6S7"/>
<proteinExistence type="predicted"/>
<dbReference type="HOGENOM" id="CLU_198275_0_0_14"/>
<evidence type="ECO:0000313" key="3">
    <source>
        <dbReference type="Proteomes" id="UP000031129"/>
    </source>
</evidence>
<feature type="transmembrane region" description="Helical" evidence="1">
    <location>
        <begin position="38"/>
        <end position="60"/>
    </location>
</feature>
<evidence type="ECO:0000256" key="1">
    <source>
        <dbReference type="SAM" id="Phobius"/>
    </source>
</evidence>
<keyword evidence="3" id="KW-1185">Reference proteome</keyword>
<dbReference type="STRING" id="743971.MYF_00345"/>
<name>A0A0A8E6S7_MESFC</name>
<keyword evidence="1" id="KW-1133">Transmembrane helix</keyword>
<sequence length="76" mass="8828">MFQKKQKKPNFKYETANQVVYGNVVFQKLKEIKYVKKISLFIFLFVVVLGLILTLVFLIFHFAGSGNNLEQIISRG</sequence>
<protein>
    <submittedName>
        <fullName evidence="2">Uncharacterized protein</fullName>
    </submittedName>
</protein>
<gene>
    <name evidence="2" type="ORF">MYF_00345</name>
</gene>
<keyword evidence="1" id="KW-0812">Transmembrane</keyword>
<dbReference type="RefSeq" id="WP_002557925.1">
    <property type="nucleotide sequence ID" value="NZ_CP007585.1"/>
</dbReference>
<reference evidence="2 3" key="1">
    <citation type="journal article" date="2015" name="Genome Announc.">
        <title>Complete Genome Sequence of Mycoplasma flocculare Strain Ms42T (ATCC 27399T).</title>
        <authorList>
            <person name="Calcutt M.J."/>
            <person name="Foecking M.F."/>
            <person name="Heidari M.B."/>
            <person name="McIntosh M.A."/>
        </authorList>
    </citation>
    <scope>NUCLEOTIDE SEQUENCE [LARGE SCALE GENOMIC DNA]</scope>
    <source>
        <strain evidence="3">ATCC 27399</strain>
    </source>
</reference>
<accession>A0A0A8E6S7</accession>
<dbReference type="Proteomes" id="UP000031129">
    <property type="component" value="Chromosome"/>
</dbReference>
<evidence type="ECO:0000313" key="2">
    <source>
        <dbReference type="EMBL" id="AJC49649.1"/>
    </source>
</evidence>
<dbReference type="EMBL" id="CP007585">
    <property type="protein sequence ID" value="AJC49649.1"/>
    <property type="molecule type" value="Genomic_DNA"/>
</dbReference>
<dbReference type="KEGG" id="mfq:MYF_00345"/>